<keyword evidence="2" id="KW-0433">Leucine-rich repeat</keyword>
<comment type="caution">
    <text evidence="9">The sequence shown here is derived from an EMBL/GenBank/DDBJ whole genome shotgun (WGS) entry which is preliminary data.</text>
</comment>
<sequence>MEIQMGMGGSSSSSRSCSFFSVSSFLLIAVISSQLFIDGDSTTHGGDIEALKELKQLVDPKSMSPGSCLSSWDFSVDPCDHIFSGRFTCGLRCDIVVSGLSRVTELSLDHAGYSAFLSAFTFSLPYLQILDLSYNSFTGLIPKSLSSLARLRRLALSSNSFSGEIPTSIGFIFSLEELILDDNRLSGSIPSTFKGLLNLKRLEIQGNQLSGEVPDLGPLKNLKFLDASNNAFSGQFPETLPESLFSISMRNNHLQGNLPEIFGNMGSLQVLDLSHNGVSGSISSALFEHPSMQQLTLSYNKFTSIHIPRNNGANSELIAVDLSNNDIQGLLPIFVAMMPKLSALSVENNKFSGRIPALYAQRAVVPAKGSSQFVRLFLGGNYLFGPIPRPLLGLKPGFANVSLVNNCLYRCPSRLFFCHGGSQKPLKLCKSFGS</sequence>
<dbReference type="InterPro" id="IPR055414">
    <property type="entry name" value="LRR_R13L4/SHOC2-like"/>
</dbReference>
<keyword evidence="10" id="KW-1185">Reference proteome</keyword>
<keyword evidence="5" id="KW-0472">Membrane</keyword>
<dbReference type="AlphaFoldDB" id="A0AAP0L4C0"/>
<organism evidence="9 10">
    <name type="scientific">Stephania yunnanensis</name>
    <dbReference type="NCBI Taxonomy" id="152371"/>
    <lineage>
        <taxon>Eukaryota</taxon>
        <taxon>Viridiplantae</taxon>
        <taxon>Streptophyta</taxon>
        <taxon>Embryophyta</taxon>
        <taxon>Tracheophyta</taxon>
        <taxon>Spermatophyta</taxon>
        <taxon>Magnoliopsida</taxon>
        <taxon>Ranunculales</taxon>
        <taxon>Menispermaceae</taxon>
        <taxon>Menispermoideae</taxon>
        <taxon>Cissampelideae</taxon>
        <taxon>Stephania</taxon>
    </lineage>
</organism>
<evidence type="ECO:0000256" key="7">
    <source>
        <dbReference type="SAM" id="SignalP"/>
    </source>
</evidence>
<evidence type="ECO:0000256" key="1">
    <source>
        <dbReference type="ARBA" id="ARBA00004370"/>
    </source>
</evidence>
<feature type="signal peptide" evidence="7">
    <location>
        <begin position="1"/>
        <end position="33"/>
    </location>
</feature>
<gene>
    <name evidence="9" type="ORF">Syun_005180</name>
</gene>
<keyword evidence="3 7" id="KW-0732">Signal</keyword>
<dbReference type="PANTHER" id="PTHR48009">
    <property type="entry name" value="LEUCINE-RICH REPEAT (LRR) FAMILY PROTEIN"/>
    <property type="match status" value="1"/>
</dbReference>
<dbReference type="Pfam" id="PF23598">
    <property type="entry name" value="LRR_14"/>
    <property type="match status" value="1"/>
</dbReference>
<dbReference type="Gene3D" id="3.80.10.10">
    <property type="entry name" value="Ribonuclease Inhibitor"/>
    <property type="match status" value="2"/>
</dbReference>
<evidence type="ECO:0000256" key="3">
    <source>
        <dbReference type="ARBA" id="ARBA00022729"/>
    </source>
</evidence>
<evidence type="ECO:0000256" key="6">
    <source>
        <dbReference type="ARBA" id="ARBA00023180"/>
    </source>
</evidence>
<dbReference type="GO" id="GO:0016020">
    <property type="term" value="C:membrane"/>
    <property type="evidence" value="ECO:0007669"/>
    <property type="project" value="UniProtKB-SubCell"/>
</dbReference>
<comment type="subcellular location">
    <subcellularLocation>
        <location evidence="1">Membrane</location>
    </subcellularLocation>
</comment>
<dbReference type="PANTHER" id="PTHR48009:SF7">
    <property type="entry name" value="LEUCINE-RICH REPEAT (LRR) FAMILY PROTEIN"/>
    <property type="match status" value="1"/>
</dbReference>
<accession>A0AAP0L4C0</accession>
<dbReference type="SMART" id="SM00369">
    <property type="entry name" value="LRR_TYP"/>
    <property type="match status" value="4"/>
</dbReference>
<dbReference type="SUPFAM" id="SSF52058">
    <property type="entry name" value="L domain-like"/>
    <property type="match status" value="1"/>
</dbReference>
<feature type="chain" id="PRO_5042962109" description="Disease resistance R13L4/SHOC-2-like LRR domain-containing protein" evidence="7">
    <location>
        <begin position="34"/>
        <end position="434"/>
    </location>
</feature>
<name>A0AAP0L4C0_9MAGN</name>
<feature type="domain" description="Disease resistance R13L4/SHOC-2-like LRR" evidence="8">
    <location>
        <begin position="123"/>
        <end position="354"/>
    </location>
</feature>
<evidence type="ECO:0000256" key="2">
    <source>
        <dbReference type="ARBA" id="ARBA00022614"/>
    </source>
</evidence>
<dbReference type="InterPro" id="IPR053213">
    <property type="entry name" value="RLP29"/>
</dbReference>
<evidence type="ECO:0000313" key="10">
    <source>
        <dbReference type="Proteomes" id="UP001420932"/>
    </source>
</evidence>
<reference evidence="9 10" key="1">
    <citation type="submission" date="2024-01" db="EMBL/GenBank/DDBJ databases">
        <title>Genome assemblies of Stephania.</title>
        <authorList>
            <person name="Yang L."/>
        </authorList>
    </citation>
    <scope>NUCLEOTIDE SEQUENCE [LARGE SCALE GENOMIC DNA]</scope>
    <source>
        <strain evidence="9">YNDBR</strain>
        <tissue evidence="9">Leaf</tissue>
    </source>
</reference>
<evidence type="ECO:0000313" key="9">
    <source>
        <dbReference type="EMBL" id="KAK9164278.1"/>
    </source>
</evidence>
<dbReference type="FunFam" id="3.80.10.10:FF:000041">
    <property type="entry name" value="LRR receptor-like serine/threonine-protein kinase ERECTA"/>
    <property type="match status" value="1"/>
</dbReference>
<evidence type="ECO:0000256" key="4">
    <source>
        <dbReference type="ARBA" id="ARBA00022737"/>
    </source>
</evidence>
<dbReference type="EMBL" id="JBBNAF010000002">
    <property type="protein sequence ID" value="KAK9164278.1"/>
    <property type="molecule type" value="Genomic_DNA"/>
</dbReference>
<evidence type="ECO:0000256" key="5">
    <source>
        <dbReference type="ARBA" id="ARBA00023136"/>
    </source>
</evidence>
<dbReference type="Proteomes" id="UP001420932">
    <property type="component" value="Unassembled WGS sequence"/>
</dbReference>
<dbReference type="InterPro" id="IPR003591">
    <property type="entry name" value="Leu-rich_rpt_typical-subtyp"/>
</dbReference>
<evidence type="ECO:0000259" key="8">
    <source>
        <dbReference type="Pfam" id="PF23598"/>
    </source>
</evidence>
<dbReference type="InterPro" id="IPR032675">
    <property type="entry name" value="LRR_dom_sf"/>
</dbReference>
<protein>
    <recommendedName>
        <fullName evidence="8">Disease resistance R13L4/SHOC-2-like LRR domain-containing protein</fullName>
    </recommendedName>
</protein>
<proteinExistence type="predicted"/>
<keyword evidence="6" id="KW-0325">Glycoprotein</keyword>
<dbReference type="PRINTS" id="PR00019">
    <property type="entry name" value="LEURICHRPT"/>
</dbReference>
<keyword evidence="4" id="KW-0677">Repeat</keyword>
<dbReference type="FunFam" id="3.80.10.10:FF:000400">
    <property type="entry name" value="Nuclear pore complex protein NUP107"/>
    <property type="match status" value="1"/>
</dbReference>